<reference evidence="3" key="1">
    <citation type="submission" date="2018-11" db="EMBL/GenBank/DDBJ databases">
        <title>A distinct lineage of giant viruses engineers rhodopsin photosystems in predatory marine eukaryotes.</title>
        <authorList>
            <person name="Needham D.M."/>
            <person name="Yoshizawa S."/>
            <person name="Hosaka T."/>
            <person name="Poirier C."/>
            <person name="Choi C.-J."/>
            <person name="Hehenberger E."/>
            <person name="Irwin N.A.T."/>
            <person name="Wilken S."/>
            <person name="Yung C.-M."/>
            <person name="Bachy C."/>
            <person name="Kurihara R."/>
            <person name="Nakajima Y."/>
            <person name="Kojima K."/>
            <person name="Kimura-Someya T."/>
            <person name="Leonard G."/>
            <person name="Malmstrom R.R."/>
            <person name="Mende D."/>
            <person name="Olson D.K."/>
            <person name="Sudo Y."/>
            <person name="Sudek S."/>
            <person name="Richards T.A."/>
            <person name="DeLong E.F."/>
            <person name="Keeling P.J."/>
            <person name="Santoro A.E."/>
            <person name="Shirouzu M."/>
            <person name="Iwasaki W."/>
            <person name="Worden A.Z."/>
        </authorList>
    </citation>
    <scope>NUCLEOTIDE SEQUENCE</scope>
</reference>
<dbReference type="SFLD" id="SFLDS00005">
    <property type="entry name" value="Isoprenoid_Synthase_Type_I"/>
    <property type="match status" value="1"/>
</dbReference>
<dbReference type="GO" id="GO:0008299">
    <property type="term" value="P:isoprenoid biosynthetic process"/>
    <property type="evidence" value="ECO:0007669"/>
    <property type="project" value="UniProtKB-ARBA"/>
</dbReference>
<evidence type="ECO:0000256" key="2">
    <source>
        <dbReference type="SAM" id="Phobius"/>
    </source>
</evidence>
<feature type="transmembrane region" description="Helical" evidence="2">
    <location>
        <begin position="303"/>
        <end position="322"/>
    </location>
</feature>
<dbReference type="InterPro" id="IPR008949">
    <property type="entry name" value="Isoprenoid_synthase_dom_sf"/>
</dbReference>
<gene>
    <name evidence="3" type="ORF">7_36</name>
</gene>
<dbReference type="SFLD" id="SFLDG01212">
    <property type="entry name" value="Phytoene_synthase_like"/>
    <property type="match status" value="1"/>
</dbReference>
<keyword evidence="2" id="KW-0472">Membrane</keyword>
<dbReference type="PROSITE" id="PS01045">
    <property type="entry name" value="SQUALEN_PHYTOEN_SYN_2"/>
    <property type="match status" value="1"/>
</dbReference>
<name>A0A5B8IFZ1_9VIRU</name>
<dbReference type="Gene3D" id="1.10.600.10">
    <property type="entry name" value="Farnesyl Diphosphate Synthase"/>
    <property type="match status" value="1"/>
</dbReference>
<accession>A0A5B8IFZ1</accession>
<dbReference type="GO" id="GO:0004311">
    <property type="term" value="F:geranylgeranyl diphosphate synthase activity"/>
    <property type="evidence" value="ECO:0007669"/>
    <property type="project" value="InterPro"/>
</dbReference>
<evidence type="ECO:0000256" key="1">
    <source>
        <dbReference type="ARBA" id="ARBA00022679"/>
    </source>
</evidence>
<dbReference type="InterPro" id="IPR002060">
    <property type="entry name" value="Squ/phyt_synthse"/>
</dbReference>
<dbReference type="SFLD" id="SFLDG01018">
    <property type="entry name" value="Squalene/Phytoene_Synthase_Lik"/>
    <property type="match status" value="1"/>
</dbReference>
<keyword evidence="2" id="KW-0812">Transmembrane</keyword>
<sequence>MNNDLKYSYKKCRDIFKYHAKTYYYGAVLFEKKKFYHICAFYGFVRLIDNLIDENQEMSLLNKKEILDDIENIFFMYYDDYKKYKKQVNLSYIYKDNKFYFKFFEILPAVFTTFDKININERCIRSFFSSMRMDLEKFRYKNFKELEEYMFGSAEIIGEVMYNIMEEEDYLMLDYAYSLGKAFQLTNFIRDIREDYEMIPRRIYIPEEEQEQFNVNLERDIPKILDNSIEYTRLLNVKELIKFQIERCDKIYEFAEVGINQLQDIKPIYLSKVLYQSIHKKIIENNYDVFSNRCHLSKWEKIVMAYNILGIQNMFLFIYNYFRYTYF</sequence>
<organism evidence="3">
    <name type="scientific">Mimiviridae sp. ChoanoV1</name>
    <dbReference type="NCBI Taxonomy" id="2596887"/>
    <lineage>
        <taxon>Viruses</taxon>
        <taxon>Varidnaviria</taxon>
        <taxon>Bamfordvirae</taxon>
        <taxon>Nucleocytoviricota</taxon>
        <taxon>Megaviricetes</taxon>
        <taxon>Imitervirales</taxon>
        <taxon>Schizomimiviridae</taxon>
    </lineage>
</organism>
<keyword evidence="1" id="KW-0808">Transferase</keyword>
<dbReference type="SUPFAM" id="SSF48576">
    <property type="entry name" value="Terpenoid synthases"/>
    <property type="match status" value="1"/>
</dbReference>
<evidence type="ECO:0000313" key="3">
    <source>
        <dbReference type="EMBL" id="QDY52388.1"/>
    </source>
</evidence>
<dbReference type="InterPro" id="IPR044843">
    <property type="entry name" value="Trans_IPPS_bact-type"/>
</dbReference>
<dbReference type="PANTHER" id="PTHR31480">
    <property type="entry name" value="BIFUNCTIONAL LYCOPENE CYCLASE/PHYTOENE SYNTHASE"/>
    <property type="match status" value="1"/>
</dbReference>
<protein>
    <submittedName>
        <fullName evidence="3">Uncharacterized protein</fullName>
    </submittedName>
</protein>
<dbReference type="EMBL" id="MK250091">
    <property type="protein sequence ID" value="QDY52388.1"/>
    <property type="molecule type" value="Genomic_DNA"/>
</dbReference>
<keyword evidence="2" id="KW-1133">Transmembrane helix</keyword>
<dbReference type="Pfam" id="PF00494">
    <property type="entry name" value="SQS_PSY"/>
    <property type="match status" value="1"/>
</dbReference>
<proteinExistence type="predicted"/>
<dbReference type="InterPro" id="IPR019845">
    <property type="entry name" value="Squalene/phytoene_synthase_CS"/>
</dbReference>